<organism evidence="12 13">
    <name type="scientific">Saitoella complicata (strain BCRC 22490 / CBS 7301 / JCM 7358 / NBRC 10748 / NRRL Y-17804)</name>
    <dbReference type="NCBI Taxonomy" id="698492"/>
    <lineage>
        <taxon>Eukaryota</taxon>
        <taxon>Fungi</taxon>
        <taxon>Dikarya</taxon>
        <taxon>Ascomycota</taxon>
        <taxon>Taphrinomycotina</taxon>
        <taxon>Taphrinomycotina incertae sedis</taxon>
        <taxon>Saitoella</taxon>
    </lineage>
</organism>
<protein>
    <recommendedName>
        <fullName evidence="5 11">UDP-N-acetylglucosamine transferase subunit ALG14</fullName>
    </recommendedName>
    <alternativeName>
        <fullName evidence="10 11">Asparagine-linked glycosylation protein 14</fullName>
    </alternativeName>
</protein>
<evidence type="ECO:0000256" key="2">
    <source>
        <dbReference type="ARBA" id="ARBA00004590"/>
    </source>
</evidence>
<evidence type="ECO:0000256" key="4">
    <source>
        <dbReference type="ARBA" id="ARBA00011335"/>
    </source>
</evidence>
<sequence>MSTLTILLSLTSIVSLLFIRLLYVLPGRWRPRPAKKPAGYKAHLMVMLGSGGHTAEMIMMLRSLDMGLYHIRTYVVSSGDSLSAAKAKAFEDSLPQTHENETPRYRITTLPRARHVGQSFLTTPLTALLSLLSALHVLLTSSPDLILANGPGTCVTLILAAYIPRFMGMGPRMVYVESFARVRGLSLSGRLVRPVVDRFLVQWEGLVGRYPGVEYRGVLVAGSTSNRGDAS</sequence>
<keyword evidence="7 11" id="KW-0256">Endoplasmic reticulum</keyword>
<dbReference type="EMBL" id="BACD03000004">
    <property type="protein sequence ID" value="GAO46621.1"/>
    <property type="molecule type" value="Genomic_DNA"/>
</dbReference>
<keyword evidence="6 11" id="KW-0812">Transmembrane</keyword>
<evidence type="ECO:0000313" key="13">
    <source>
        <dbReference type="Proteomes" id="UP000033140"/>
    </source>
</evidence>
<comment type="caution">
    <text evidence="12">The sequence shown here is derived from an EMBL/GenBank/DDBJ whole genome shotgun (WGS) entry which is preliminary data.</text>
</comment>
<comment type="subcellular location">
    <subcellularLocation>
        <location evidence="1 11">Endoplasmic reticulum membrane</location>
        <topology evidence="1 11">Single-pass membrane protein</topology>
    </subcellularLocation>
    <subcellularLocation>
        <location evidence="2">Nucleus membrane</location>
        <topology evidence="2">Single-pass membrane protein</topology>
    </subcellularLocation>
</comment>
<proteinExistence type="inferred from homology"/>
<comment type="caution">
    <text evidence="11">Lacks conserved residue(s) required for the propagation of feature annotation.</text>
</comment>
<dbReference type="Pfam" id="PF08660">
    <property type="entry name" value="Alg14"/>
    <property type="match status" value="1"/>
</dbReference>
<keyword evidence="9 11" id="KW-0472">Membrane</keyword>
<dbReference type="GO" id="GO:0006488">
    <property type="term" value="P:dolichol-linked oligosaccharide biosynthetic process"/>
    <property type="evidence" value="ECO:0007669"/>
    <property type="project" value="InterPro"/>
</dbReference>
<evidence type="ECO:0000256" key="5">
    <source>
        <dbReference type="ARBA" id="ARBA00017467"/>
    </source>
</evidence>
<comment type="similarity">
    <text evidence="3 11">Belongs to the ALG14 family.</text>
</comment>
<evidence type="ECO:0000313" key="12">
    <source>
        <dbReference type="EMBL" id="GAO46621.1"/>
    </source>
</evidence>
<dbReference type="Gene3D" id="3.40.50.2000">
    <property type="entry name" value="Glycogen Phosphorylase B"/>
    <property type="match status" value="1"/>
</dbReference>
<evidence type="ECO:0000256" key="1">
    <source>
        <dbReference type="ARBA" id="ARBA00004389"/>
    </source>
</evidence>
<feature type="transmembrane region" description="Helical" evidence="11">
    <location>
        <begin position="120"/>
        <end position="139"/>
    </location>
</feature>
<keyword evidence="8 11" id="KW-1133">Transmembrane helix</keyword>
<keyword evidence="13" id="KW-1185">Reference proteome</keyword>
<comment type="subunit">
    <text evidence="4 11">Heterodimer with ALG13 to form a functional enzyme.</text>
</comment>
<feature type="transmembrane region" description="Helical" evidence="11">
    <location>
        <begin position="145"/>
        <end position="163"/>
    </location>
</feature>
<feature type="transmembrane region" description="Helical" evidence="11">
    <location>
        <begin position="6"/>
        <end position="25"/>
    </location>
</feature>
<dbReference type="GO" id="GO:0043541">
    <property type="term" value="C:UDP-N-acetylglucosamine transferase complex"/>
    <property type="evidence" value="ECO:0007669"/>
    <property type="project" value="TreeGrafter"/>
</dbReference>
<dbReference type="GO" id="GO:0004577">
    <property type="term" value="F:N-acetylglucosaminyldiphosphodolichol N-acetylglucosaminyltransferase activity"/>
    <property type="evidence" value="ECO:0007669"/>
    <property type="project" value="TreeGrafter"/>
</dbReference>
<reference evidence="12 13" key="2">
    <citation type="journal article" date="2014" name="J. Gen. Appl. Microbiol.">
        <title>The early diverging ascomycetous budding yeast Saitoella complicata has three histone deacetylases belonging to the Clr6, Hos2, and Rpd3 lineages.</title>
        <authorList>
            <person name="Nishida H."/>
            <person name="Matsumoto T."/>
            <person name="Kondo S."/>
            <person name="Hamamoto M."/>
            <person name="Yoshikawa H."/>
        </authorList>
    </citation>
    <scope>NUCLEOTIDE SEQUENCE [LARGE SCALE GENOMIC DNA]</scope>
    <source>
        <strain evidence="12 13">NRRL Y-17804</strain>
    </source>
</reference>
<evidence type="ECO:0000256" key="3">
    <source>
        <dbReference type="ARBA" id="ARBA00009731"/>
    </source>
</evidence>
<dbReference type="OMA" id="CRIVFIE"/>
<dbReference type="AlphaFoldDB" id="A0A0E9NA96"/>
<evidence type="ECO:0000256" key="9">
    <source>
        <dbReference type="ARBA" id="ARBA00023136"/>
    </source>
</evidence>
<evidence type="ECO:0000256" key="10">
    <source>
        <dbReference type="ARBA" id="ARBA00032062"/>
    </source>
</evidence>
<dbReference type="Proteomes" id="UP000033140">
    <property type="component" value="Unassembled WGS sequence"/>
</dbReference>
<dbReference type="RefSeq" id="XP_019022449.1">
    <property type="nucleotide sequence ID" value="XM_019167891.1"/>
</dbReference>
<dbReference type="PANTHER" id="PTHR12154">
    <property type="entry name" value="GLYCOSYL TRANSFERASE-RELATED"/>
    <property type="match status" value="1"/>
</dbReference>
<evidence type="ECO:0000256" key="7">
    <source>
        <dbReference type="ARBA" id="ARBA00022824"/>
    </source>
</evidence>
<accession>A0A0E9NA96</accession>
<evidence type="ECO:0000256" key="8">
    <source>
        <dbReference type="ARBA" id="ARBA00022989"/>
    </source>
</evidence>
<dbReference type="STRING" id="698492.A0A0E9NA96"/>
<name>A0A0E9NA96_SAICN</name>
<comment type="function">
    <text evidence="11">Involved in protein N-glycosylation. Essential for the second step of the dolichol-linked oligosaccharide pathway. Anchors the catalytic subunit ALG13 to the ER.</text>
</comment>
<gene>
    <name evidence="11" type="primary">ALG14</name>
    <name evidence="12" type="ORF">G7K_0848-t1</name>
</gene>
<dbReference type="GO" id="GO:0031965">
    <property type="term" value="C:nuclear membrane"/>
    <property type="evidence" value="ECO:0007669"/>
    <property type="project" value="UniProtKB-SubCell"/>
</dbReference>
<reference evidence="12 13" key="3">
    <citation type="journal article" date="2015" name="Genome Announc.">
        <title>Draft Genome Sequence of the Archiascomycetous Yeast Saitoella complicata.</title>
        <authorList>
            <person name="Yamauchi K."/>
            <person name="Kondo S."/>
            <person name="Hamamoto M."/>
            <person name="Takahashi Y."/>
            <person name="Ogura Y."/>
            <person name="Hayashi T."/>
            <person name="Nishida H."/>
        </authorList>
    </citation>
    <scope>NUCLEOTIDE SEQUENCE [LARGE SCALE GENOMIC DNA]</scope>
    <source>
        <strain evidence="12 13">NRRL Y-17804</strain>
    </source>
</reference>
<evidence type="ECO:0000256" key="11">
    <source>
        <dbReference type="RuleBase" id="RU362127"/>
    </source>
</evidence>
<dbReference type="OrthoDB" id="17098at2759"/>
<evidence type="ECO:0000256" key="6">
    <source>
        <dbReference type="ARBA" id="ARBA00022692"/>
    </source>
</evidence>
<dbReference type="InterPro" id="IPR013969">
    <property type="entry name" value="Oligosacch_biosynth_Alg14"/>
</dbReference>
<reference evidence="12 13" key="1">
    <citation type="journal article" date="2011" name="J. Gen. Appl. Microbiol.">
        <title>Draft genome sequencing of the enigmatic yeast Saitoella complicata.</title>
        <authorList>
            <person name="Nishida H."/>
            <person name="Hamamoto M."/>
            <person name="Sugiyama J."/>
        </authorList>
    </citation>
    <scope>NUCLEOTIDE SEQUENCE [LARGE SCALE GENOMIC DNA]</scope>
    <source>
        <strain evidence="12 13">NRRL Y-17804</strain>
    </source>
</reference>
<dbReference type="PANTHER" id="PTHR12154:SF4">
    <property type="entry name" value="UDP-N-ACETYLGLUCOSAMINE TRANSFERASE SUBUNIT ALG14 HOMOLOG"/>
    <property type="match status" value="1"/>
</dbReference>